<proteinExistence type="predicted"/>
<protein>
    <recommendedName>
        <fullName evidence="3">Phage protein</fullName>
    </recommendedName>
</protein>
<reference evidence="1 2" key="1">
    <citation type="submission" date="2018-12" db="EMBL/GenBank/DDBJ databases">
        <title>Unveiling genomic diversity among members of the Bifidobacterium pseudolongum species, a widely distributed gut commensal of the animal kingdom.</title>
        <authorList>
            <person name="Lugli G.A."/>
            <person name="Duranti S."/>
            <person name="Albert K."/>
            <person name="Mancabelli L."/>
            <person name="Napoli S."/>
            <person name="Viappiani A."/>
            <person name="Anzalone R."/>
            <person name="Longhi G."/>
            <person name="Milani C."/>
            <person name="Turroni F."/>
            <person name="Alessandri G."/>
            <person name="Sela D.A."/>
            <person name="Van Sinderen D."/>
            <person name="Ventura M."/>
        </authorList>
    </citation>
    <scope>NUCLEOTIDE SEQUENCE [LARGE SCALE GENOMIC DNA]</scope>
    <source>
        <strain evidence="1 2">2017B</strain>
    </source>
</reference>
<dbReference type="RefSeq" id="WP_242502225.1">
    <property type="nucleotide sequence ID" value="NZ_RYUO01000003.1"/>
</dbReference>
<gene>
    <name evidence="1" type="ORF">PG2017B_1271</name>
</gene>
<evidence type="ECO:0000313" key="1">
    <source>
        <dbReference type="EMBL" id="RYQ29988.1"/>
    </source>
</evidence>
<organism evidence="1 2">
    <name type="scientific">Bifidobacterium pseudolongum subsp. globosum</name>
    <dbReference type="NCBI Taxonomy" id="1690"/>
    <lineage>
        <taxon>Bacteria</taxon>
        <taxon>Bacillati</taxon>
        <taxon>Actinomycetota</taxon>
        <taxon>Actinomycetes</taxon>
        <taxon>Bifidobacteriales</taxon>
        <taxon>Bifidobacteriaceae</taxon>
        <taxon>Bifidobacterium</taxon>
    </lineage>
</organism>
<accession>A0A4Q5AKS1</accession>
<evidence type="ECO:0000313" key="2">
    <source>
        <dbReference type="Proteomes" id="UP000291920"/>
    </source>
</evidence>
<sequence length="108" mass="12366">MATPRMRVDREWLNTNVLQNPGVRSAINQTARRLAPIVQQIALREGDRDYANSVRVETGGTRPGLKSPTRIRRPQARVIIGDEHAMEKEHGTRIYPKKGFLRRAVRQL</sequence>
<name>A0A4Q5AKS1_9BIFI</name>
<dbReference type="EMBL" id="RYUT01000003">
    <property type="protein sequence ID" value="RYQ29988.1"/>
    <property type="molecule type" value="Genomic_DNA"/>
</dbReference>
<dbReference type="AlphaFoldDB" id="A0A4Q5AKS1"/>
<evidence type="ECO:0008006" key="3">
    <source>
        <dbReference type="Google" id="ProtNLM"/>
    </source>
</evidence>
<comment type="caution">
    <text evidence="1">The sequence shown here is derived from an EMBL/GenBank/DDBJ whole genome shotgun (WGS) entry which is preliminary data.</text>
</comment>
<dbReference type="Proteomes" id="UP000291920">
    <property type="component" value="Unassembled WGS sequence"/>
</dbReference>